<feature type="compositionally biased region" description="Polar residues" evidence="1">
    <location>
        <begin position="72"/>
        <end position="82"/>
    </location>
</feature>
<evidence type="ECO:0000313" key="2">
    <source>
        <dbReference type="EMBL" id="RVW20757.1"/>
    </source>
</evidence>
<proteinExistence type="predicted"/>
<gene>
    <name evidence="2" type="ORF">CK203_113248</name>
</gene>
<dbReference type="Proteomes" id="UP000288805">
    <property type="component" value="Unassembled WGS sequence"/>
</dbReference>
<dbReference type="AlphaFoldDB" id="A0A438CC05"/>
<sequence length="172" mass="18945">MGYSTKPHLERRHHCREHFTLDKWTQLAGYLAPVAAPPKPAPPMPPQAEQPQQDELPTESVPSGPAPPMPEATSTALPTTLSIPPAAPSTLEASFTISATEFCAMTDIPGPSKIIALVEETTPAKKTTPTEETTRADVRPRPLTRQPQSHHLHQRAPLLDHFFILFCIYLVY</sequence>
<feature type="region of interest" description="Disordered" evidence="1">
    <location>
        <begin position="32"/>
        <end position="85"/>
    </location>
</feature>
<organism evidence="2 3">
    <name type="scientific">Vitis vinifera</name>
    <name type="common">Grape</name>
    <dbReference type="NCBI Taxonomy" id="29760"/>
    <lineage>
        <taxon>Eukaryota</taxon>
        <taxon>Viridiplantae</taxon>
        <taxon>Streptophyta</taxon>
        <taxon>Embryophyta</taxon>
        <taxon>Tracheophyta</taxon>
        <taxon>Spermatophyta</taxon>
        <taxon>Magnoliopsida</taxon>
        <taxon>eudicotyledons</taxon>
        <taxon>Gunneridae</taxon>
        <taxon>Pentapetalae</taxon>
        <taxon>rosids</taxon>
        <taxon>Vitales</taxon>
        <taxon>Vitaceae</taxon>
        <taxon>Viteae</taxon>
        <taxon>Vitis</taxon>
    </lineage>
</organism>
<evidence type="ECO:0000313" key="3">
    <source>
        <dbReference type="Proteomes" id="UP000288805"/>
    </source>
</evidence>
<comment type="caution">
    <text evidence="2">The sequence shown here is derived from an EMBL/GenBank/DDBJ whole genome shotgun (WGS) entry which is preliminary data.</text>
</comment>
<protein>
    <submittedName>
        <fullName evidence="2">Uncharacterized protein</fullName>
    </submittedName>
</protein>
<feature type="compositionally biased region" description="Pro residues" evidence="1">
    <location>
        <begin position="35"/>
        <end position="48"/>
    </location>
</feature>
<dbReference type="EMBL" id="QGNW01002340">
    <property type="protein sequence ID" value="RVW20757.1"/>
    <property type="molecule type" value="Genomic_DNA"/>
</dbReference>
<name>A0A438CC05_VITVI</name>
<reference evidence="2 3" key="1">
    <citation type="journal article" date="2018" name="PLoS Genet.">
        <title>Population sequencing reveals clonal diversity and ancestral inbreeding in the grapevine cultivar Chardonnay.</title>
        <authorList>
            <person name="Roach M.J."/>
            <person name="Johnson D.L."/>
            <person name="Bohlmann J."/>
            <person name="van Vuuren H.J."/>
            <person name="Jones S.J."/>
            <person name="Pretorius I.S."/>
            <person name="Schmidt S.A."/>
            <person name="Borneman A.R."/>
        </authorList>
    </citation>
    <scope>NUCLEOTIDE SEQUENCE [LARGE SCALE GENOMIC DNA]</scope>
    <source>
        <strain evidence="3">cv. Chardonnay</strain>
        <tissue evidence="2">Leaf</tissue>
    </source>
</reference>
<evidence type="ECO:0000256" key="1">
    <source>
        <dbReference type="SAM" id="MobiDB-lite"/>
    </source>
</evidence>
<accession>A0A438CC05</accession>